<comment type="caution">
    <text evidence="1">The sequence shown here is derived from an EMBL/GenBank/DDBJ whole genome shotgun (WGS) entry which is preliminary data.</text>
</comment>
<dbReference type="EMBL" id="VEPZ02000430">
    <property type="protein sequence ID" value="KAE8725166.1"/>
    <property type="molecule type" value="Genomic_DNA"/>
</dbReference>
<gene>
    <name evidence="1" type="ORF">F3Y22_tig00009009pilonHSYRG00169</name>
</gene>
<name>A0A6A3C8Q1_HIBSY</name>
<dbReference type="PANTHER" id="PTHR46701">
    <property type="entry name" value="GLYCOSYLTRANSFERASE-LIKE KOBITO 1"/>
    <property type="match status" value="1"/>
</dbReference>
<dbReference type="AlphaFoldDB" id="A0A6A3C8Q1"/>
<sequence>MAGLQYYFFPTDFFYPRPAQSSPAVDSTPPATILSAPAGNKSFFEDEDSKQHGIVVYKGNKTSVSVRKQGEQLGRIYLRAKSSGSTRLEQTLPWIFYHKVIGVSTFFLFVEGKAASPNVSKVLESIPEVKVIYGTKELEEQQAKRKAVSRGMMSRNLLPSAIKALALSAKAQCKLSKAYLAVLQARHIWSSANHCAQRSDAGLYATDAGRVWTDKELNLKLLRRGTLTRIYAPMVIIQGLRESDVFASVIQLAQTTMSNDKLSSVDSVNSSRIDDPGITSSRKIIVKESTAAARRIMEITENFSYGLAIPPLSPPVLHELHIGT</sequence>
<accession>A0A6A3C8Q1</accession>
<reference evidence="1" key="1">
    <citation type="submission" date="2019-09" db="EMBL/GenBank/DDBJ databases">
        <title>Draft genome information of white flower Hibiscus syriacus.</title>
        <authorList>
            <person name="Kim Y.-M."/>
        </authorList>
    </citation>
    <scope>NUCLEOTIDE SEQUENCE [LARGE SCALE GENOMIC DNA]</scope>
    <source>
        <strain evidence="1">YM2019G1</strain>
    </source>
</reference>
<evidence type="ECO:0000313" key="2">
    <source>
        <dbReference type="Proteomes" id="UP000436088"/>
    </source>
</evidence>
<protein>
    <submittedName>
        <fullName evidence="1">Proliferating cell nuclear antigen-like</fullName>
    </submittedName>
</protein>
<keyword evidence="2" id="KW-1185">Reference proteome</keyword>
<proteinExistence type="predicted"/>
<dbReference type="InterPro" id="IPR044224">
    <property type="entry name" value="KOBITO1-like"/>
</dbReference>
<dbReference type="GO" id="GO:0009737">
    <property type="term" value="P:response to abscisic acid"/>
    <property type="evidence" value="ECO:0007669"/>
    <property type="project" value="InterPro"/>
</dbReference>
<dbReference type="Proteomes" id="UP000436088">
    <property type="component" value="Unassembled WGS sequence"/>
</dbReference>
<dbReference type="GO" id="GO:0030244">
    <property type="term" value="P:cellulose biosynthetic process"/>
    <property type="evidence" value="ECO:0007669"/>
    <property type="project" value="InterPro"/>
</dbReference>
<organism evidence="1 2">
    <name type="scientific">Hibiscus syriacus</name>
    <name type="common">Rose of Sharon</name>
    <dbReference type="NCBI Taxonomy" id="106335"/>
    <lineage>
        <taxon>Eukaryota</taxon>
        <taxon>Viridiplantae</taxon>
        <taxon>Streptophyta</taxon>
        <taxon>Embryophyta</taxon>
        <taxon>Tracheophyta</taxon>
        <taxon>Spermatophyta</taxon>
        <taxon>Magnoliopsida</taxon>
        <taxon>eudicotyledons</taxon>
        <taxon>Gunneridae</taxon>
        <taxon>Pentapetalae</taxon>
        <taxon>rosids</taxon>
        <taxon>malvids</taxon>
        <taxon>Malvales</taxon>
        <taxon>Malvaceae</taxon>
        <taxon>Malvoideae</taxon>
        <taxon>Hibiscus</taxon>
    </lineage>
</organism>
<evidence type="ECO:0000313" key="1">
    <source>
        <dbReference type="EMBL" id="KAE8725166.1"/>
    </source>
</evidence>
<dbReference type="PANTHER" id="PTHR46701:SF7">
    <property type="entry name" value="GLYCOSYLTRANSFERASE-LIKE KOBITO 1"/>
    <property type="match status" value="1"/>
</dbReference>